<feature type="region of interest" description="Disordered" evidence="1">
    <location>
        <begin position="158"/>
        <end position="179"/>
    </location>
</feature>
<feature type="region of interest" description="Disordered" evidence="1">
    <location>
        <begin position="1"/>
        <end position="92"/>
    </location>
</feature>
<accession>A0A0B1PDH0</accession>
<dbReference type="HOGENOM" id="CLU_018153_3_0_1"/>
<keyword evidence="3" id="KW-1185">Reference proteome</keyword>
<protein>
    <submittedName>
        <fullName evidence="2">Putative eka-like protein</fullName>
    </submittedName>
</protein>
<evidence type="ECO:0000313" key="3">
    <source>
        <dbReference type="Proteomes" id="UP000030854"/>
    </source>
</evidence>
<feature type="compositionally biased region" description="Polar residues" evidence="1">
    <location>
        <begin position="74"/>
        <end position="87"/>
    </location>
</feature>
<dbReference type="Proteomes" id="UP000030854">
    <property type="component" value="Unassembled WGS sequence"/>
</dbReference>
<organism evidence="2 3">
    <name type="scientific">Uncinula necator</name>
    <name type="common">Grape powdery mildew</name>
    <dbReference type="NCBI Taxonomy" id="52586"/>
    <lineage>
        <taxon>Eukaryota</taxon>
        <taxon>Fungi</taxon>
        <taxon>Dikarya</taxon>
        <taxon>Ascomycota</taxon>
        <taxon>Pezizomycotina</taxon>
        <taxon>Leotiomycetes</taxon>
        <taxon>Erysiphales</taxon>
        <taxon>Erysiphaceae</taxon>
        <taxon>Erysiphe</taxon>
    </lineage>
</organism>
<feature type="compositionally biased region" description="Polar residues" evidence="1">
    <location>
        <begin position="158"/>
        <end position="167"/>
    </location>
</feature>
<dbReference type="EMBL" id="JNVN01000580">
    <property type="protein sequence ID" value="KHJ35001.1"/>
    <property type="molecule type" value="Genomic_DNA"/>
</dbReference>
<feature type="region of interest" description="Disordered" evidence="1">
    <location>
        <begin position="226"/>
        <end position="268"/>
    </location>
</feature>
<feature type="compositionally biased region" description="Pro residues" evidence="1">
    <location>
        <begin position="21"/>
        <end position="35"/>
    </location>
</feature>
<evidence type="ECO:0000256" key="1">
    <source>
        <dbReference type="SAM" id="MobiDB-lite"/>
    </source>
</evidence>
<feature type="compositionally biased region" description="Low complexity" evidence="1">
    <location>
        <begin position="36"/>
        <end position="47"/>
    </location>
</feature>
<dbReference type="AlphaFoldDB" id="A0A0B1PDH0"/>
<name>A0A0B1PDH0_UNCNE</name>
<evidence type="ECO:0000313" key="2">
    <source>
        <dbReference type="EMBL" id="KHJ35001.1"/>
    </source>
</evidence>
<comment type="caution">
    <text evidence="2">The sequence shown here is derived from an EMBL/GenBank/DDBJ whole genome shotgun (WGS) entry which is preliminary data.</text>
</comment>
<sequence>MTDSMEISTESQAPSTDTSNQPPPTPTIPPIPNSPSPIASTSPPSNTEPQLKTIDSRQTLKPVAPSKRRDTERPNQNGKENPETQNALLPKELSDVIATRQRRERAWHARLMIFTTTISYIESALEIFKDEVEKEEVMAFKAYLRMAIANFAAVENSSAPPQIQSHTRPNKSGGYGSANGKNGLKKVAIATPRAPMGVAAKIGKIYEDPSLPGIPKLTENTWATVARNRRKKARVTPSTTTQTAPSGTKKDKSGIRSPPNKDPSDKRLFVRLPVDHEWRKLSPAGIREVIVKKLSISPTLIGKI</sequence>
<gene>
    <name evidence="2" type="ORF">EV44_g4351</name>
</gene>
<feature type="compositionally biased region" description="Polar residues" evidence="1">
    <location>
        <begin position="236"/>
        <end position="246"/>
    </location>
</feature>
<proteinExistence type="predicted"/>
<reference evidence="2 3" key="1">
    <citation type="journal article" date="2014" name="BMC Genomics">
        <title>Adaptive genomic structural variation in the grape powdery mildew pathogen, Erysiphe necator.</title>
        <authorList>
            <person name="Jones L."/>
            <person name="Riaz S."/>
            <person name="Morales-Cruz A."/>
            <person name="Amrine K.C."/>
            <person name="McGuire B."/>
            <person name="Gubler W.D."/>
            <person name="Walker M.A."/>
            <person name="Cantu D."/>
        </authorList>
    </citation>
    <scope>NUCLEOTIDE SEQUENCE [LARGE SCALE GENOMIC DNA]</scope>
    <source>
        <strain evidence="3">c</strain>
    </source>
</reference>
<feature type="compositionally biased region" description="Polar residues" evidence="1">
    <location>
        <begin position="1"/>
        <end position="17"/>
    </location>
</feature>